<dbReference type="PANTHER" id="PTHR35971">
    <property type="entry name" value="SI:DKEY-31G6.6"/>
    <property type="match status" value="1"/>
</dbReference>
<dbReference type="Gene3D" id="1.10.510.10">
    <property type="entry name" value="Transferase(Phosphotransferase) domain 1"/>
    <property type="match status" value="1"/>
</dbReference>
<dbReference type="Pfam" id="PF07679">
    <property type="entry name" value="I-set"/>
    <property type="match status" value="2"/>
</dbReference>
<dbReference type="SMART" id="SM00220">
    <property type="entry name" value="S_TKc"/>
    <property type="match status" value="1"/>
</dbReference>
<dbReference type="PROSITE" id="PS00108">
    <property type="entry name" value="PROTEIN_KINASE_ST"/>
    <property type="match status" value="1"/>
</dbReference>
<dbReference type="PROSITE" id="PS50835">
    <property type="entry name" value="IG_LIKE"/>
    <property type="match status" value="1"/>
</dbReference>
<organism evidence="8 9">
    <name type="scientific">Conger conger</name>
    <name type="common">Conger eel</name>
    <name type="synonym">Muraena conger</name>
    <dbReference type="NCBI Taxonomy" id="82655"/>
    <lineage>
        <taxon>Eukaryota</taxon>
        <taxon>Metazoa</taxon>
        <taxon>Chordata</taxon>
        <taxon>Craniata</taxon>
        <taxon>Vertebrata</taxon>
        <taxon>Euteleostomi</taxon>
        <taxon>Actinopterygii</taxon>
        <taxon>Neopterygii</taxon>
        <taxon>Teleostei</taxon>
        <taxon>Anguilliformes</taxon>
        <taxon>Congridae</taxon>
        <taxon>Conger</taxon>
    </lineage>
</organism>
<dbReference type="InterPro" id="IPR000719">
    <property type="entry name" value="Prot_kinase_dom"/>
</dbReference>
<evidence type="ECO:0000256" key="2">
    <source>
        <dbReference type="ARBA" id="ARBA00022490"/>
    </source>
</evidence>
<keyword evidence="4" id="KW-1015">Disulfide bond</keyword>
<proteinExistence type="predicted"/>
<evidence type="ECO:0000256" key="5">
    <source>
        <dbReference type="ARBA" id="ARBA00023319"/>
    </source>
</evidence>
<reference evidence="8" key="1">
    <citation type="journal article" date="2023" name="Science">
        <title>Genome structures resolve the early diversification of teleost fishes.</title>
        <authorList>
            <person name="Parey E."/>
            <person name="Louis A."/>
            <person name="Montfort J."/>
            <person name="Bouchez O."/>
            <person name="Roques C."/>
            <person name="Iampietro C."/>
            <person name="Lluch J."/>
            <person name="Castinel A."/>
            <person name="Donnadieu C."/>
            <person name="Desvignes T."/>
            <person name="Floi Bucao C."/>
            <person name="Jouanno E."/>
            <person name="Wen M."/>
            <person name="Mejri S."/>
            <person name="Dirks R."/>
            <person name="Jansen H."/>
            <person name="Henkel C."/>
            <person name="Chen W.J."/>
            <person name="Zahm M."/>
            <person name="Cabau C."/>
            <person name="Klopp C."/>
            <person name="Thompson A.W."/>
            <person name="Robinson-Rechavi M."/>
            <person name="Braasch I."/>
            <person name="Lecointre G."/>
            <person name="Bobe J."/>
            <person name="Postlethwait J.H."/>
            <person name="Berthelot C."/>
            <person name="Roest Crollius H."/>
            <person name="Guiguen Y."/>
        </authorList>
    </citation>
    <scope>NUCLEOTIDE SEQUENCE</scope>
    <source>
        <strain evidence="8">Concon-B</strain>
    </source>
</reference>
<dbReference type="GO" id="GO:0005524">
    <property type="term" value="F:ATP binding"/>
    <property type="evidence" value="ECO:0007669"/>
    <property type="project" value="InterPro"/>
</dbReference>
<name>A0A9Q1D419_CONCO</name>
<dbReference type="InterPro" id="IPR007110">
    <property type="entry name" value="Ig-like_dom"/>
</dbReference>
<dbReference type="InterPro" id="IPR036179">
    <property type="entry name" value="Ig-like_dom_sf"/>
</dbReference>
<protein>
    <recommendedName>
        <fullName evidence="10">Obscurin</fullName>
    </recommendedName>
</protein>
<gene>
    <name evidence="8" type="ORF">COCON_G00192460</name>
</gene>
<feature type="domain" description="Ig-like" evidence="7">
    <location>
        <begin position="33"/>
        <end position="117"/>
    </location>
</feature>
<dbReference type="PROSITE" id="PS50011">
    <property type="entry name" value="PROTEIN_KINASE_DOM"/>
    <property type="match status" value="1"/>
</dbReference>
<dbReference type="InterPro" id="IPR011009">
    <property type="entry name" value="Kinase-like_dom_sf"/>
</dbReference>
<comment type="caution">
    <text evidence="8">The sequence shown here is derived from an EMBL/GenBank/DDBJ whole genome shotgun (WGS) entry which is preliminary data.</text>
</comment>
<evidence type="ECO:0000313" key="9">
    <source>
        <dbReference type="Proteomes" id="UP001152803"/>
    </source>
</evidence>
<keyword evidence="3" id="KW-0597">Phosphoprotein</keyword>
<dbReference type="CDD" id="cd00096">
    <property type="entry name" value="Ig"/>
    <property type="match status" value="1"/>
</dbReference>
<dbReference type="InterPro" id="IPR013783">
    <property type="entry name" value="Ig-like_fold"/>
</dbReference>
<dbReference type="Proteomes" id="UP001152803">
    <property type="component" value="Unassembled WGS sequence"/>
</dbReference>
<evidence type="ECO:0000259" key="7">
    <source>
        <dbReference type="PROSITE" id="PS50835"/>
    </source>
</evidence>
<dbReference type="InterPro" id="IPR052385">
    <property type="entry name" value="Obscurin/Obscurin-like_Reg"/>
</dbReference>
<evidence type="ECO:0000256" key="3">
    <source>
        <dbReference type="ARBA" id="ARBA00022553"/>
    </source>
</evidence>
<evidence type="ECO:0000313" key="8">
    <source>
        <dbReference type="EMBL" id="KAJ8257094.1"/>
    </source>
</evidence>
<dbReference type="GO" id="GO:0005737">
    <property type="term" value="C:cytoplasm"/>
    <property type="evidence" value="ECO:0007669"/>
    <property type="project" value="UniProtKB-SubCell"/>
</dbReference>
<feature type="domain" description="Protein kinase" evidence="6">
    <location>
        <begin position="332"/>
        <end position="583"/>
    </location>
</feature>
<dbReference type="InterPro" id="IPR008271">
    <property type="entry name" value="Ser/Thr_kinase_AS"/>
</dbReference>
<dbReference type="SUPFAM" id="SSF48726">
    <property type="entry name" value="Immunoglobulin"/>
    <property type="match status" value="2"/>
</dbReference>
<evidence type="ECO:0000256" key="4">
    <source>
        <dbReference type="ARBA" id="ARBA00023157"/>
    </source>
</evidence>
<comment type="subcellular location">
    <subcellularLocation>
        <location evidence="1">Cytoplasm</location>
    </subcellularLocation>
</comment>
<dbReference type="OrthoDB" id="2570713at2759"/>
<keyword evidence="9" id="KW-1185">Reference proteome</keyword>
<accession>A0A9Q1D419</accession>
<dbReference type="PANTHER" id="PTHR35971:SF6">
    <property type="entry name" value="OBSCURIN-LIKE PROTEIN 1"/>
    <property type="match status" value="1"/>
</dbReference>
<dbReference type="InterPro" id="IPR013098">
    <property type="entry name" value="Ig_I-set"/>
</dbReference>
<dbReference type="Gene3D" id="3.30.200.20">
    <property type="entry name" value="Phosphorylase Kinase, domain 1"/>
    <property type="match status" value="1"/>
</dbReference>
<sequence length="628" mass="70958">MSIKEVKTSDSGDVVFTVRNLSSRTMLFVKDLEHVFSRGLRDTRAEEKGVAVLECETRRPSLRTTWLKGVAVLKHGGKYHMRQQGTVLSLTINHLEKSDGDVYTCDVGTARSSAALTIQGRKVVFIEELQDKKCLEGDTVVFKCCVCPSDFYDVRWYLDWTLLHNDHWSEIQVLPGGHHTLTMRNLARKDSGVITFEAGGKRTYAFLLVRGHHSIPEAVEDIFIQSTGRAVFSSMITEHLTSQSGTEDSTPGVNPMPTQGLITSTFYSRSREHSVRGVILDEAKEQSYQHRRSHLDKQLNGPLLEDNTHIPLVPVDLPVVANPGSDRSHQTYSFLSEINRGRFSVVWQCQDDWSKQLFAAKFTPYAQEQQQRALGEYQLLKKLSHIHIVQLHSAFITPCYLVLIQELCAGRELLHNLAERDLYAEVLFLNSVPLLSVQGPVCGELLQQIVHLDLKSENMLVTDHNLLKIVDLSSAQTFTPGQTLPVDHIQEMKAPEVLEKQGVGPETDIWAIGVLVFIMLSGDDPFQSELHWESRSNIKKGRIQFSRCYPGLSEGSVSFIKRTLNHKTWGRPSAAECLQLPWVKGWHGSSRHSDSIVCFSTDKLQAYLQEQETKREKVRTKMDMPLSN</sequence>
<dbReference type="InterPro" id="IPR003599">
    <property type="entry name" value="Ig_sub"/>
</dbReference>
<dbReference type="GO" id="GO:0004672">
    <property type="term" value="F:protein kinase activity"/>
    <property type="evidence" value="ECO:0007669"/>
    <property type="project" value="InterPro"/>
</dbReference>
<keyword evidence="2" id="KW-0963">Cytoplasm</keyword>
<dbReference type="AlphaFoldDB" id="A0A9Q1D419"/>
<evidence type="ECO:0000259" key="6">
    <source>
        <dbReference type="PROSITE" id="PS50011"/>
    </source>
</evidence>
<dbReference type="SMART" id="SM00409">
    <property type="entry name" value="IG"/>
    <property type="match status" value="2"/>
</dbReference>
<keyword evidence="5" id="KW-0393">Immunoglobulin domain</keyword>
<evidence type="ECO:0008006" key="10">
    <source>
        <dbReference type="Google" id="ProtNLM"/>
    </source>
</evidence>
<evidence type="ECO:0000256" key="1">
    <source>
        <dbReference type="ARBA" id="ARBA00004496"/>
    </source>
</evidence>
<dbReference type="EMBL" id="JAFJMO010000014">
    <property type="protein sequence ID" value="KAJ8257094.1"/>
    <property type="molecule type" value="Genomic_DNA"/>
</dbReference>
<dbReference type="SUPFAM" id="SSF56112">
    <property type="entry name" value="Protein kinase-like (PK-like)"/>
    <property type="match status" value="1"/>
</dbReference>
<dbReference type="Gene3D" id="2.60.40.10">
    <property type="entry name" value="Immunoglobulins"/>
    <property type="match status" value="2"/>
</dbReference>
<dbReference type="Pfam" id="PF00069">
    <property type="entry name" value="Pkinase"/>
    <property type="match status" value="1"/>
</dbReference>